<dbReference type="Pfam" id="PF00392">
    <property type="entry name" value="GntR"/>
    <property type="match status" value="1"/>
</dbReference>
<evidence type="ECO:0000259" key="4">
    <source>
        <dbReference type="PROSITE" id="PS50949"/>
    </source>
</evidence>
<gene>
    <name evidence="5" type="ORF">GA0061103_2090</name>
</gene>
<organism evidence="5 6">
    <name type="scientific">Rhizobium multihospitium</name>
    <dbReference type="NCBI Taxonomy" id="410764"/>
    <lineage>
        <taxon>Bacteria</taxon>
        <taxon>Pseudomonadati</taxon>
        <taxon>Pseudomonadota</taxon>
        <taxon>Alphaproteobacteria</taxon>
        <taxon>Hyphomicrobiales</taxon>
        <taxon>Rhizobiaceae</taxon>
        <taxon>Rhizobium/Agrobacterium group</taxon>
        <taxon>Rhizobium</taxon>
    </lineage>
</organism>
<evidence type="ECO:0000256" key="2">
    <source>
        <dbReference type="ARBA" id="ARBA00023125"/>
    </source>
</evidence>
<dbReference type="InterPro" id="IPR036388">
    <property type="entry name" value="WH-like_DNA-bd_sf"/>
</dbReference>
<dbReference type="SUPFAM" id="SSF48008">
    <property type="entry name" value="GntR ligand-binding domain-like"/>
    <property type="match status" value="1"/>
</dbReference>
<sequence>MTKTKPNRTTALVEALGIRIASGQIPPGAYLPSEGELEQEFGVSRTVVREAAKILSAKGLVTVRQRTGTRVEPRERWQWLDGELIAWLSRGRISHDELMAFAEARQIIEPGAAALAALRATDLERQAILDIYRRMERDQKNPIAAVAADKAFHMAILAATHNPVLQSLRQAIESILDAVFPHTVGAFAANLENHAAVAEAIAAGDSIAARHAMEAVLDQTSGFLGHAREQATS</sequence>
<reference evidence="6" key="1">
    <citation type="submission" date="2016-08" db="EMBL/GenBank/DDBJ databases">
        <authorList>
            <person name="Varghese N."/>
            <person name="Submissions Spin"/>
        </authorList>
    </citation>
    <scope>NUCLEOTIDE SEQUENCE [LARGE SCALE GENOMIC DNA]</scope>
    <source>
        <strain evidence="6">HAMBI 2975</strain>
    </source>
</reference>
<proteinExistence type="predicted"/>
<dbReference type="PROSITE" id="PS50949">
    <property type="entry name" value="HTH_GNTR"/>
    <property type="match status" value="1"/>
</dbReference>
<dbReference type="EMBL" id="FMAG01000001">
    <property type="protein sequence ID" value="SCB14179.1"/>
    <property type="molecule type" value="Genomic_DNA"/>
</dbReference>
<dbReference type="AlphaFoldDB" id="A0A1C3UFF0"/>
<evidence type="ECO:0000256" key="1">
    <source>
        <dbReference type="ARBA" id="ARBA00023015"/>
    </source>
</evidence>
<dbReference type="SMART" id="SM00895">
    <property type="entry name" value="FCD"/>
    <property type="match status" value="1"/>
</dbReference>
<evidence type="ECO:0000313" key="6">
    <source>
        <dbReference type="Proteomes" id="UP000199101"/>
    </source>
</evidence>
<keyword evidence="2 5" id="KW-0238">DNA-binding</keyword>
<dbReference type="Gene3D" id="1.10.10.10">
    <property type="entry name" value="Winged helix-like DNA-binding domain superfamily/Winged helix DNA-binding domain"/>
    <property type="match status" value="1"/>
</dbReference>
<keyword evidence="1" id="KW-0805">Transcription regulation</keyword>
<dbReference type="SUPFAM" id="SSF46785">
    <property type="entry name" value="Winged helix' DNA-binding domain"/>
    <property type="match status" value="1"/>
</dbReference>
<feature type="domain" description="HTH gntR-type" evidence="4">
    <location>
        <begin position="6"/>
        <end position="74"/>
    </location>
</feature>
<dbReference type="OrthoDB" id="9028214at2"/>
<dbReference type="InterPro" id="IPR011711">
    <property type="entry name" value="GntR_C"/>
</dbReference>
<evidence type="ECO:0000256" key="3">
    <source>
        <dbReference type="ARBA" id="ARBA00023163"/>
    </source>
</evidence>
<dbReference type="Proteomes" id="UP000199101">
    <property type="component" value="Unassembled WGS sequence"/>
</dbReference>
<dbReference type="Gene3D" id="1.20.120.530">
    <property type="entry name" value="GntR ligand-binding domain-like"/>
    <property type="match status" value="1"/>
</dbReference>
<dbReference type="PANTHER" id="PTHR43537:SF44">
    <property type="entry name" value="GNTR FAMILY REGULATORY PROTEIN"/>
    <property type="match status" value="1"/>
</dbReference>
<dbReference type="InterPro" id="IPR036390">
    <property type="entry name" value="WH_DNA-bd_sf"/>
</dbReference>
<dbReference type="PANTHER" id="PTHR43537">
    <property type="entry name" value="TRANSCRIPTIONAL REGULATOR, GNTR FAMILY"/>
    <property type="match status" value="1"/>
</dbReference>
<dbReference type="PRINTS" id="PR00035">
    <property type="entry name" value="HTHGNTR"/>
</dbReference>
<keyword evidence="6" id="KW-1185">Reference proteome</keyword>
<dbReference type="CDD" id="cd07377">
    <property type="entry name" value="WHTH_GntR"/>
    <property type="match status" value="1"/>
</dbReference>
<dbReference type="GO" id="GO:0003700">
    <property type="term" value="F:DNA-binding transcription factor activity"/>
    <property type="evidence" value="ECO:0007669"/>
    <property type="project" value="InterPro"/>
</dbReference>
<dbReference type="STRING" id="410764.GA0061103_2090"/>
<name>A0A1C3UFF0_9HYPH</name>
<dbReference type="InterPro" id="IPR008920">
    <property type="entry name" value="TF_FadR/GntR_C"/>
</dbReference>
<dbReference type="Pfam" id="PF07729">
    <property type="entry name" value="FCD"/>
    <property type="match status" value="1"/>
</dbReference>
<protein>
    <submittedName>
        <fullName evidence="5">DNA-binding transcriptional regulator, FadR family</fullName>
    </submittedName>
</protein>
<accession>A0A1C3UFF0</accession>
<dbReference type="SMART" id="SM00345">
    <property type="entry name" value="HTH_GNTR"/>
    <property type="match status" value="1"/>
</dbReference>
<evidence type="ECO:0000313" key="5">
    <source>
        <dbReference type="EMBL" id="SCB14179.1"/>
    </source>
</evidence>
<dbReference type="InterPro" id="IPR000524">
    <property type="entry name" value="Tscrpt_reg_HTH_GntR"/>
</dbReference>
<dbReference type="GO" id="GO:0003677">
    <property type="term" value="F:DNA binding"/>
    <property type="evidence" value="ECO:0007669"/>
    <property type="project" value="UniProtKB-KW"/>
</dbReference>
<keyword evidence="3" id="KW-0804">Transcription</keyword>
<dbReference type="RefSeq" id="WP_092707713.1">
    <property type="nucleotide sequence ID" value="NZ_FMAG01000001.1"/>
</dbReference>